<dbReference type="RefSeq" id="XP_062748754.1">
    <property type="nucleotide sequence ID" value="XM_062882940.1"/>
</dbReference>
<dbReference type="Proteomes" id="UP001323405">
    <property type="component" value="Unassembled WGS sequence"/>
</dbReference>
<feature type="region of interest" description="Disordered" evidence="1">
    <location>
        <begin position="1"/>
        <end position="35"/>
    </location>
</feature>
<evidence type="ECO:0000313" key="2">
    <source>
        <dbReference type="EMBL" id="KAK4659784.1"/>
    </source>
</evidence>
<keyword evidence="3" id="KW-1185">Reference proteome</keyword>
<gene>
    <name evidence="2" type="ORF">QC762_0012260</name>
</gene>
<evidence type="ECO:0000313" key="3">
    <source>
        <dbReference type="Proteomes" id="UP001323405"/>
    </source>
</evidence>
<comment type="caution">
    <text evidence="2">The sequence shown here is derived from an EMBL/GenBank/DDBJ whole genome shotgun (WGS) entry which is preliminary data.</text>
</comment>
<feature type="compositionally biased region" description="Polar residues" evidence="1">
    <location>
        <begin position="1"/>
        <end position="20"/>
    </location>
</feature>
<organism evidence="2 3">
    <name type="scientific">Podospora pseudocomata</name>
    <dbReference type="NCBI Taxonomy" id="2093779"/>
    <lineage>
        <taxon>Eukaryota</taxon>
        <taxon>Fungi</taxon>
        <taxon>Dikarya</taxon>
        <taxon>Ascomycota</taxon>
        <taxon>Pezizomycotina</taxon>
        <taxon>Sordariomycetes</taxon>
        <taxon>Sordariomycetidae</taxon>
        <taxon>Sordariales</taxon>
        <taxon>Podosporaceae</taxon>
        <taxon>Podospora</taxon>
    </lineage>
</organism>
<protein>
    <submittedName>
        <fullName evidence="2">Uncharacterized protein</fullName>
    </submittedName>
</protein>
<reference evidence="2 3" key="1">
    <citation type="journal article" date="2023" name="bioRxiv">
        <title>High-quality genome assemblies of four members of thePodospora anserinaspecies complex.</title>
        <authorList>
            <person name="Ament-Velasquez S.L."/>
            <person name="Vogan A.A."/>
            <person name="Wallerman O."/>
            <person name="Hartmann F."/>
            <person name="Gautier V."/>
            <person name="Silar P."/>
            <person name="Giraud T."/>
            <person name="Johannesson H."/>
        </authorList>
    </citation>
    <scope>NUCLEOTIDE SEQUENCE [LARGE SCALE GENOMIC DNA]</scope>
    <source>
        <strain evidence="2 3">CBS 415.72m</strain>
    </source>
</reference>
<sequence>MSRSANQRLRNSGPTLASTTSHERFTPSGNQTNPTYVYLIPYPRATPTYTPDDLRIRCFTARGAQFDNRRRRAQPQLVQQPDSRIPSHPTHTHLGERSIITNHLSIASDHRLQPSCFPSAARRGYHLSP</sequence>
<accession>A0ABR0GVZ9</accession>
<dbReference type="EMBL" id="JAFFHA010000001">
    <property type="protein sequence ID" value="KAK4659784.1"/>
    <property type="molecule type" value="Genomic_DNA"/>
</dbReference>
<dbReference type="GeneID" id="87902441"/>
<proteinExistence type="predicted"/>
<name>A0ABR0GVZ9_9PEZI</name>
<evidence type="ECO:0000256" key="1">
    <source>
        <dbReference type="SAM" id="MobiDB-lite"/>
    </source>
</evidence>
<feature type="region of interest" description="Disordered" evidence="1">
    <location>
        <begin position="66"/>
        <end position="93"/>
    </location>
</feature>